<evidence type="ECO:0008006" key="3">
    <source>
        <dbReference type="Google" id="ProtNLM"/>
    </source>
</evidence>
<evidence type="ECO:0000313" key="2">
    <source>
        <dbReference type="Proteomes" id="UP000468943"/>
    </source>
</evidence>
<dbReference type="OrthoDB" id="7426375at2"/>
<dbReference type="EMBL" id="WTYS01000001">
    <property type="protein sequence ID" value="MXO55970.1"/>
    <property type="molecule type" value="Genomic_DNA"/>
</dbReference>
<protein>
    <recommendedName>
        <fullName evidence="3">HEAT repeat domain-containing protein</fullName>
    </recommendedName>
</protein>
<gene>
    <name evidence="1" type="ORF">GRI36_03645</name>
</gene>
<sequence length="172" mass="19017">MRREQISAAVAALDVREVESQEMAWAQLRPLGFGVVPYLLDAYSTFRTWQGRCALMYYSTRYSRQSPSALGLGLLGLSDRSYMVRYRACGLLAYALNKEAVPALEQLAECEGRDLVLTSAKAAMNAIKAGNHNLFVDQRLSGQSSWTVNPGDAQQPVPSRVKRLMLGIQSVN</sequence>
<keyword evidence="2" id="KW-1185">Reference proteome</keyword>
<dbReference type="InterPro" id="IPR016024">
    <property type="entry name" value="ARM-type_fold"/>
</dbReference>
<dbReference type="SUPFAM" id="SSF48371">
    <property type="entry name" value="ARM repeat"/>
    <property type="match status" value="1"/>
</dbReference>
<dbReference type="AlphaFoldDB" id="A0A6I4SLG3"/>
<name>A0A6I4SLG3_9SPHN</name>
<organism evidence="1 2">
    <name type="scientific">Pontixanthobacter gangjinensis</name>
    <dbReference type="NCBI Taxonomy" id="1028742"/>
    <lineage>
        <taxon>Bacteria</taxon>
        <taxon>Pseudomonadati</taxon>
        <taxon>Pseudomonadota</taxon>
        <taxon>Alphaproteobacteria</taxon>
        <taxon>Sphingomonadales</taxon>
        <taxon>Erythrobacteraceae</taxon>
        <taxon>Pontixanthobacter</taxon>
    </lineage>
</organism>
<comment type="caution">
    <text evidence="1">The sequence shown here is derived from an EMBL/GenBank/DDBJ whole genome shotgun (WGS) entry which is preliminary data.</text>
</comment>
<reference evidence="1 2" key="1">
    <citation type="submission" date="2019-12" db="EMBL/GenBank/DDBJ databases">
        <title>Genomic-based taxomic classification of the family Erythrobacteraceae.</title>
        <authorList>
            <person name="Xu L."/>
        </authorList>
    </citation>
    <scope>NUCLEOTIDE SEQUENCE [LARGE SCALE GENOMIC DNA]</scope>
    <source>
        <strain evidence="1 2">JCM 17802</strain>
    </source>
</reference>
<accession>A0A6I4SLG3</accession>
<proteinExistence type="predicted"/>
<dbReference type="Proteomes" id="UP000468943">
    <property type="component" value="Unassembled WGS sequence"/>
</dbReference>
<dbReference type="RefSeq" id="WP_160597232.1">
    <property type="nucleotide sequence ID" value="NZ_WTYS01000001.1"/>
</dbReference>
<evidence type="ECO:0000313" key="1">
    <source>
        <dbReference type="EMBL" id="MXO55970.1"/>
    </source>
</evidence>